<dbReference type="NCBIfam" id="NF009466">
    <property type="entry name" value="PRK12826.1-2"/>
    <property type="match status" value="1"/>
</dbReference>
<dbReference type="NCBIfam" id="NF005559">
    <property type="entry name" value="PRK07231.1"/>
    <property type="match status" value="1"/>
</dbReference>
<dbReference type="FunFam" id="3.40.50.720:FF:000173">
    <property type="entry name" value="3-oxoacyl-[acyl-carrier protein] reductase"/>
    <property type="match status" value="1"/>
</dbReference>
<accession>A0A371IV13</accession>
<dbReference type="GO" id="GO:0016491">
    <property type="term" value="F:oxidoreductase activity"/>
    <property type="evidence" value="ECO:0007669"/>
    <property type="project" value="UniProtKB-KW"/>
</dbReference>
<dbReference type="PANTHER" id="PTHR42879:SF2">
    <property type="entry name" value="3-OXOACYL-[ACYL-CARRIER-PROTEIN] REDUCTASE FABG"/>
    <property type="match status" value="1"/>
</dbReference>
<dbReference type="PROSITE" id="PS00061">
    <property type="entry name" value="ADH_SHORT"/>
    <property type="match status" value="1"/>
</dbReference>
<evidence type="ECO:0000313" key="6">
    <source>
        <dbReference type="Proteomes" id="UP000243494"/>
    </source>
</evidence>
<dbReference type="EMBL" id="NOJZ02000004">
    <property type="protein sequence ID" value="RDY24327.1"/>
    <property type="molecule type" value="Genomic_DNA"/>
</dbReference>
<keyword evidence="3" id="KW-0443">Lipid metabolism</keyword>
<comment type="similarity">
    <text evidence="1 4">Belongs to the short-chain dehydrogenases/reductases (SDR) family.</text>
</comment>
<name>A0A371IV13_9FIRM</name>
<dbReference type="Proteomes" id="UP000243494">
    <property type="component" value="Unassembled WGS sequence"/>
</dbReference>
<sequence>MKDYRVYTSVLVTGASRGIGRAIATLFAENGYNTIINYNKSENEAIDLYNTLKNKGLSVRLFKADVSNRIQVNSMINFCIGEFERIDVLINNAGISKNKLFTDISDDDWKEMMDINLNSVFFCTQKSLQYMIEQKSGKIINISSIWGVVGGSCEVHYSTSKAAIIGMTKALSKELGPSNIQVNCIAPGVIQTDMLNNIDEDILESLREETPLMRLGNPNDIAHCALYLASSNSDFITGQVISPNGGMVIY</sequence>
<evidence type="ECO:0000256" key="2">
    <source>
        <dbReference type="ARBA" id="ARBA00023002"/>
    </source>
</evidence>
<organism evidence="5 6">
    <name type="scientific">Romboutsia maritimum</name>
    <dbReference type="NCBI Taxonomy" id="2020948"/>
    <lineage>
        <taxon>Bacteria</taxon>
        <taxon>Bacillati</taxon>
        <taxon>Bacillota</taxon>
        <taxon>Clostridia</taxon>
        <taxon>Peptostreptococcales</taxon>
        <taxon>Peptostreptococcaceae</taxon>
        <taxon>Romboutsia</taxon>
    </lineage>
</organism>
<dbReference type="GO" id="GO:0032787">
    <property type="term" value="P:monocarboxylic acid metabolic process"/>
    <property type="evidence" value="ECO:0007669"/>
    <property type="project" value="UniProtKB-ARBA"/>
</dbReference>
<proteinExistence type="inferred from homology"/>
<keyword evidence="2" id="KW-0560">Oxidoreductase</keyword>
<dbReference type="SUPFAM" id="SSF51735">
    <property type="entry name" value="NAD(P)-binding Rossmann-fold domains"/>
    <property type="match status" value="1"/>
</dbReference>
<evidence type="ECO:0000256" key="3">
    <source>
        <dbReference type="ARBA" id="ARBA00023221"/>
    </source>
</evidence>
<dbReference type="Pfam" id="PF00106">
    <property type="entry name" value="adh_short"/>
    <property type="match status" value="1"/>
</dbReference>
<gene>
    <name evidence="5" type="ORF">CHF27_004380</name>
</gene>
<dbReference type="InterPro" id="IPR002347">
    <property type="entry name" value="SDR_fam"/>
</dbReference>
<dbReference type="PRINTS" id="PR00081">
    <property type="entry name" value="GDHRDH"/>
</dbReference>
<dbReference type="NCBIfam" id="NF047420">
    <property type="entry name" value="EF_P_mod_YmfI"/>
    <property type="match status" value="1"/>
</dbReference>
<evidence type="ECO:0000313" key="5">
    <source>
        <dbReference type="EMBL" id="RDY24327.1"/>
    </source>
</evidence>
<evidence type="ECO:0000256" key="4">
    <source>
        <dbReference type="RuleBase" id="RU000363"/>
    </source>
</evidence>
<protein>
    <submittedName>
        <fullName evidence="5">SDR family oxidoreductase</fullName>
    </submittedName>
</protein>
<dbReference type="Gene3D" id="3.40.50.720">
    <property type="entry name" value="NAD(P)-binding Rossmann-like Domain"/>
    <property type="match status" value="1"/>
</dbReference>
<comment type="caution">
    <text evidence="5">The sequence shown here is derived from an EMBL/GenBank/DDBJ whole genome shotgun (WGS) entry which is preliminary data.</text>
</comment>
<dbReference type="PANTHER" id="PTHR42879">
    <property type="entry name" value="3-OXOACYL-(ACYL-CARRIER-PROTEIN) REDUCTASE"/>
    <property type="match status" value="1"/>
</dbReference>
<keyword evidence="3" id="KW-0753">Steroid metabolism</keyword>
<dbReference type="InterPro" id="IPR020904">
    <property type="entry name" value="Sc_DH/Rdtase_CS"/>
</dbReference>
<dbReference type="InterPro" id="IPR036291">
    <property type="entry name" value="NAD(P)-bd_dom_sf"/>
</dbReference>
<reference evidence="5 6" key="1">
    <citation type="journal article" date="2017" name="Genome Announc.">
        <title>Draft Genome Sequence of Romboutsia maritimum sp. nov. Strain CCRI-22766(T), Isolated from Coastal Estuarine Mud.</title>
        <authorList>
            <person name="Maheux A.F."/>
            <person name="Boudreau D.K."/>
            <person name="Berube E."/>
            <person name="Boissinot M."/>
            <person name="Raymond F."/>
            <person name="Brodeur S."/>
            <person name="Corbeil J."/>
            <person name="Brightwell G."/>
            <person name="Broda D."/>
            <person name="Omar R.F."/>
            <person name="Bergeron M.G."/>
        </authorList>
    </citation>
    <scope>NUCLEOTIDE SEQUENCE [LARGE SCALE GENOMIC DNA]</scope>
    <source>
        <strain evidence="5 6">CCRI-22766</strain>
    </source>
</reference>
<dbReference type="AlphaFoldDB" id="A0A371IV13"/>
<dbReference type="RefSeq" id="WP_095406212.1">
    <property type="nucleotide sequence ID" value="NZ_NOJZ02000004.1"/>
</dbReference>
<evidence type="ECO:0000256" key="1">
    <source>
        <dbReference type="ARBA" id="ARBA00006484"/>
    </source>
</evidence>
<dbReference type="GO" id="GO:0008202">
    <property type="term" value="P:steroid metabolic process"/>
    <property type="evidence" value="ECO:0007669"/>
    <property type="project" value="UniProtKB-KW"/>
</dbReference>
<keyword evidence="6" id="KW-1185">Reference proteome</keyword>
<dbReference type="InterPro" id="IPR050259">
    <property type="entry name" value="SDR"/>
</dbReference>
<dbReference type="OrthoDB" id="9803333at2"/>
<dbReference type="PRINTS" id="PR00080">
    <property type="entry name" value="SDRFAMILY"/>
</dbReference>